<organism evidence="1 2">
    <name type="scientific">Chaenocephalus aceratus</name>
    <name type="common">Blackfin icefish</name>
    <name type="synonym">Chaenichthys aceratus</name>
    <dbReference type="NCBI Taxonomy" id="36190"/>
    <lineage>
        <taxon>Eukaryota</taxon>
        <taxon>Metazoa</taxon>
        <taxon>Chordata</taxon>
        <taxon>Craniata</taxon>
        <taxon>Vertebrata</taxon>
        <taxon>Euteleostomi</taxon>
        <taxon>Actinopterygii</taxon>
        <taxon>Neopterygii</taxon>
        <taxon>Teleostei</taxon>
        <taxon>Neoteleostei</taxon>
        <taxon>Acanthomorphata</taxon>
        <taxon>Eupercaria</taxon>
        <taxon>Perciformes</taxon>
        <taxon>Notothenioidei</taxon>
        <taxon>Channichthyidae</taxon>
        <taxon>Chaenocephalus</taxon>
    </lineage>
</organism>
<dbReference type="Proteomes" id="UP001057452">
    <property type="component" value="Chromosome 4"/>
</dbReference>
<evidence type="ECO:0000313" key="1">
    <source>
        <dbReference type="EMBL" id="KAI4828979.1"/>
    </source>
</evidence>
<feature type="non-terminal residue" evidence="1">
    <location>
        <position position="1"/>
    </location>
</feature>
<reference evidence="1" key="1">
    <citation type="submission" date="2022-05" db="EMBL/GenBank/DDBJ databases">
        <title>Chromosome-level genome of Chaenocephalus aceratus.</title>
        <authorList>
            <person name="Park H."/>
        </authorList>
    </citation>
    <scope>NUCLEOTIDE SEQUENCE</scope>
    <source>
        <strain evidence="1">KU_202001</strain>
    </source>
</reference>
<proteinExistence type="predicted"/>
<sequence length="1443" mass="161230">ANDHHLYQRGSGSRIRKTHNKAGPCNKTDSFQHQPKKHVVHCLAEEVPLPPSPPPADISHEKISPHSSNIGFPTLDDELASLMSYRLNLTACDVPLPPNPKPAVLDKSKTHEKKYPDQKTIGFPSLDEELASFTTQPLGVMACDIPLPPSTPPIEAVLYMLHCHEKILKSIGFRSLDENTNPKRPNVLPHEIPLPPNPFPDVLHKGSTPEKKNLDLKDIGFPSVDDEVACFMNQPYREKACDVSLTPSPTPADAPCHVRYFEEKKYPDLKSIGFPSLDDEVACFMSQPFGQAPLPPRPPPIELAGQIRIEKTHPDPLDDELACLIFQLRSQMSRDVPLTSSPAPACDVSHFEDVTLDDEFDSLLKLIASDVPQPPSPAPADAACHIGLFQEKNYPDLKSIGFPSLEEEPKCPDMLPPPSPPPVELDKGISDDMTYSDLSVTGFPSMDDEVTCLMSQPLSVTASDVPLNQSAAPLDAACHVSHFQGMTYPDVTSIGFPSLDENPKCPNLLPPEVTPAQRPLPSELDKGSSNEKTYPHLSVIGFPSPMTREVSLPREVPLSSPTDAGIYKWNNGVKKHQNGQSIMFPSVDDVIKQRHMGFTHQKKQPDLMKFIFSVPDLDTFKQHPTDTVFKKGKHGVKKHQNVERINFPSVDDDIEERHMGFTREKEQPDLMNFRFSLPDVDSLQQHQVPLSSPTDTGIYKWNNGVKKHQNGQGVMFPSLDDDTEPSKQRHSGFTHQKEQPDVMNFSFSVPDVDPVTLCPPPVGMPQHAKEKYSVIGFPSLDDEVACLVPLSDRAFDVTVPAPDDDVWESSDTNKKKNPGWPNIGCPSLDDDPEPSKQPKPMTREVSLPLSTDAVFGKGNTGVKKHQNVQNIMFPSLEGNSEPSKQCHMGFTRQKEQPDLLNFRFLVPDVDRVQHCQVPLSSPTDAGIYKWNNGVKKHQNGQSIMFSSVDDVIKQRHMGFTHQKKQPDLMKFIFSVPDLDIFKQHPTDTVFKKGKNGVKKHQNVERINFPSVDDDIEERHMGFTREKEQPDLMNFRFSLPDVDSLQQHQVPLSSPTDSGFYKWNNGVKKHQNGQGVMFPSLDDDTEPSKQRHSGFTHQKEQPDVMNFSFSVPDVDPVTLCPPPVGMPQHAKEKYSVIGFPSLDDEVACLVPLSDRAFDVTVPAPDDDVWESGDTNKKKNPGWPNIGCPSLDDDPEPSKQPKPMTREVSLPLSTDAVFGKGNTGVKKHQNVQNIMFPSLEGNSEPSKQRHMGFTRQKEQPDLMNFRFSVPDVDRVQHCQVPLSSPTDTGIYKWNNGVKKHQNGQSIMFPSVDDVIKQRHMGFTREKEQPDLMNFRFSLPDVDSLQQHQVPLSSPTDSGFYKWNNGVKKHQNGQGVMFPSLDDDTEPSKQRHSGFTHQKEQPDVMNFSFSVPDVDPVTLCPPPVGMPQHAKEKYRDLCAVAFPCLD</sequence>
<gene>
    <name evidence="1" type="ORF">KUCAC02_023043</name>
</gene>
<protein>
    <submittedName>
        <fullName evidence="1">Uncharacterized protein</fullName>
    </submittedName>
</protein>
<name>A0ACB9XNU0_CHAAC</name>
<evidence type="ECO:0000313" key="2">
    <source>
        <dbReference type="Proteomes" id="UP001057452"/>
    </source>
</evidence>
<dbReference type="EMBL" id="CM043788">
    <property type="protein sequence ID" value="KAI4828979.1"/>
    <property type="molecule type" value="Genomic_DNA"/>
</dbReference>
<accession>A0ACB9XNU0</accession>
<keyword evidence="2" id="KW-1185">Reference proteome</keyword>
<comment type="caution">
    <text evidence="1">The sequence shown here is derived from an EMBL/GenBank/DDBJ whole genome shotgun (WGS) entry which is preliminary data.</text>
</comment>